<reference evidence="2" key="1">
    <citation type="journal article" date="2023" name="Front. Plant Sci.">
        <title>Chromosomal-level genome assembly of Melastoma candidum provides insights into trichome evolution.</title>
        <authorList>
            <person name="Zhong Y."/>
            <person name="Wu W."/>
            <person name="Sun C."/>
            <person name="Zou P."/>
            <person name="Liu Y."/>
            <person name="Dai S."/>
            <person name="Zhou R."/>
        </authorList>
    </citation>
    <scope>NUCLEOTIDE SEQUENCE [LARGE SCALE GENOMIC DNA]</scope>
</reference>
<dbReference type="EMBL" id="CM042885">
    <property type="protein sequence ID" value="KAI4367098.1"/>
    <property type="molecule type" value="Genomic_DNA"/>
</dbReference>
<accession>A0ACB9QLX0</accession>
<proteinExistence type="predicted"/>
<comment type="caution">
    <text evidence="1">The sequence shown here is derived from an EMBL/GenBank/DDBJ whole genome shotgun (WGS) entry which is preliminary data.</text>
</comment>
<evidence type="ECO:0000313" key="1">
    <source>
        <dbReference type="EMBL" id="KAI4367098.1"/>
    </source>
</evidence>
<protein>
    <submittedName>
        <fullName evidence="1">Uncharacterized protein</fullName>
    </submittedName>
</protein>
<keyword evidence="2" id="KW-1185">Reference proteome</keyword>
<name>A0ACB9QLX0_9MYRT</name>
<evidence type="ECO:0000313" key="2">
    <source>
        <dbReference type="Proteomes" id="UP001057402"/>
    </source>
</evidence>
<dbReference type="Proteomes" id="UP001057402">
    <property type="component" value="Chromosome 6"/>
</dbReference>
<gene>
    <name evidence="1" type="ORF">MLD38_022870</name>
</gene>
<sequence length="562" mass="64141">MQKSGFVPDGYAYGVLVHGLCINGSMKEASRPLSFLKEMVDKGMEPNLSGYGSTIGALCKDRKWEEAQESQVKESVVREGVECLSYRIEKLSTGISVGSAFQQWMGEGFPIHRGDIFHAVNRLRKLKKDRQALEMMEWVIRERPYRPNELEYSYLLEFTTRIHGISHGERLFSRVPSEFHTALLYNNFLIVCLEKGVIRLSLAYMKKMRELDFPISYLVFNRLILLHSSPKRRKIIPKILTQMKADGVPLHVSTYNILMKMEANEHNVERLLKVYGEMRQRDVEPNEVSYCILALAHVAARLYTAAEAYVEAIEMANTGRNWNTLDILLMLYGYLGKVKELERTWVRLKDLPHVRDKNYVVAIEAFGRMGDIDRAEGLWNEMKSVWGLDSAIQFNCLMFVYCKHGLIAKASALFREAVAGGIKPDAITYRHLALGCLKAGLHDEALKTMELGSRLPMSRKLTRSTPWLETTLSIMEMFAERGDVDNAEGLFDELSQVKYARYTFVGNALIRAYVRAKEYNPNLLRRMILGGARPDAETYSLLKLAEELQGTQFLSAAPGTRY</sequence>
<organism evidence="1 2">
    <name type="scientific">Melastoma candidum</name>
    <dbReference type="NCBI Taxonomy" id="119954"/>
    <lineage>
        <taxon>Eukaryota</taxon>
        <taxon>Viridiplantae</taxon>
        <taxon>Streptophyta</taxon>
        <taxon>Embryophyta</taxon>
        <taxon>Tracheophyta</taxon>
        <taxon>Spermatophyta</taxon>
        <taxon>Magnoliopsida</taxon>
        <taxon>eudicotyledons</taxon>
        <taxon>Gunneridae</taxon>
        <taxon>Pentapetalae</taxon>
        <taxon>rosids</taxon>
        <taxon>malvids</taxon>
        <taxon>Myrtales</taxon>
        <taxon>Melastomataceae</taxon>
        <taxon>Melastomatoideae</taxon>
        <taxon>Melastomateae</taxon>
        <taxon>Melastoma</taxon>
    </lineage>
</organism>